<dbReference type="KEGG" id="chv:CHELV3228_1702"/>
<dbReference type="InterPro" id="IPR020846">
    <property type="entry name" value="MFS_dom"/>
</dbReference>
<dbReference type="PRINTS" id="PR01035">
    <property type="entry name" value="TCRTETA"/>
</dbReference>
<dbReference type="InterPro" id="IPR001958">
    <property type="entry name" value="Tet-R_TetA/multi-R_MdtG-like"/>
</dbReference>
<dbReference type="InterPro" id="IPR011701">
    <property type="entry name" value="MFS"/>
</dbReference>
<proteinExistence type="predicted"/>
<dbReference type="AlphaFoldDB" id="A0AAX2UN35"/>
<evidence type="ECO:0000256" key="2">
    <source>
        <dbReference type="ARBA" id="ARBA00022475"/>
    </source>
</evidence>
<evidence type="ECO:0000313" key="9">
    <source>
        <dbReference type="Proteomes" id="UP000306813"/>
    </source>
</evidence>
<dbReference type="PANTHER" id="PTHR43124:SF3">
    <property type="entry name" value="CHLORAMPHENICOL EFFLUX PUMP RV0191"/>
    <property type="match status" value="1"/>
</dbReference>
<dbReference type="Proteomes" id="UP000306813">
    <property type="component" value="Unassembled WGS sequence"/>
</dbReference>
<dbReference type="Gene3D" id="1.20.1250.20">
    <property type="entry name" value="MFS general substrate transporter like domains"/>
    <property type="match status" value="1"/>
</dbReference>
<evidence type="ECO:0000259" key="7">
    <source>
        <dbReference type="PROSITE" id="PS50850"/>
    </source>
</evidence>
<dbReference type="EMBL" id="VDBS01000002">
    <property type="protein sequence ID" value="TNB59235.1"/>
    <property type="molecule type" value="Genomic_DNA"/>
</dbReference>
<dbReference type="CDD" id="cd17473">
    <property type="entry name" value="MFS_arabinose_efflux_permease_like"/>
    <property type="match status" value="1"/>
</dbReference>
<feature type="transmembrane region" description="Helical" evidence="6">
    <location>
        <begin position="90"/>
        <end position="107"/>
    </location>
</feature>
<protein>
    <submittedName>
        <fullName evidence="8">MFS transporter</fullName>
    </submittedName>
</protein>
<organism evidence="8 9">
    <name type="scientific">Campylobacter helveticus</name>
    <dbReference type="NCBI Taxonomy" id="28898"/>
    <lineage>
        <taxon>Bacteria</taxon>
        <taxon>Pseudomonadati</taxon>
        <taxon>Campylobacterota</taxon>
        <taxon>Epsilonproteobacteria</taxon>
        <taxon>Campylobacterales</taxon>
        <taxon>Campylobacteraceae</taxon>
        <taxon>Campylobacter</taxon>
    </lineage>
</organism>
<comment type="subcellular location">
    <subcellularLocation>
        <location evidence="1">Cell membrane</location>
        <topology evidence="1">Multi-pass membrane protein</topology>
    </subcellularLocation>
</comment>
<evidence type="ECO:0000256" key="5">
    <source>
        <dbReference type="ARBA" id="ARBA00023136"/>
    </source>
</evidence>
<name>A0AAX2UN35_9BACT</name>
<dbReference type="PROSITE" id="PS50850">
    <property type="entry name" value="MFS"/>
    <property type="match status" value="1"/>
</dbReference>
<feature type="transmembrane region" description="Helical" evidence="6">
    <location>
        <begin position="149"/>
        <end position="171"/>
    </location>
</feature>
<accession>A0AAX2UN35</accession>
<comment type="caution">
    <text evidence="8">The sequence shown here is derived from an EMBL/GenBank/DDBJ whole genome shotgun (WGS) entry which is preliminary data.</text>
</comment>
<evidence type="ECO:0000313" key="8">
    <source>
        <dbReference type="EMBL" id="TNB59235.1"/>
    </source>
</evidence>
<feature type="transmembrane region" description="Helical" evidence="6">
    <location>
        <begin position="59"/>
        <end position="78"/>
    </location>
</feature>
<dbReference type="InterPro" id="IPR050189">
    <property type="entry name" value="MFS_Efflux_Transporters"/>
</dbReference>
<gene>
    <name evidence="8" type="ORF">FDW42_00170</name>
</gene>
<sequence length="393" mass="43960">MQTAQNKLERKIATLTERLGFKLAIFSAAMMTFLGPVLVSPALPQIAKEFASTPHIELLTGLSLTIPALAMIFFTPLAGILMDKYVKLKLLYPMMLIWTLAGVSGAWCDSIYTLLLSRFVLGISGAFITTGASALIGDYFSIERRDRALSLQGFVMALGSAVLTVLAGYLVSLSWHYAFYVYGSGILIFIFCLFYLFEPRKKKKKLNFKVKPQYKNYANAYFIGFFSVFMYYLVGVHFPHYIEDILGLEAKYIGFAMALVTLAYAFSAYFYEDLKKLLSIKQIFVLAVILEAFGFLLVALVQDFRMALITLFIFGASGGLIITNNNAYLFTKTTQEVRARAYGGLASAMFLGQFLSPILTTPLLLALGFAWQFALWTLLLLVVAFYYHKRGLS</sequence>
<feature type="transmembrane region" description="Helical" evidence="6">
    <location>
        <begin position="307"/>
        <end position="329"/>
    </location>
</feature>
<reference evidence="8 9" key="1">
    <citation type="submission" date="2019-05" db="EMBL/GenBank/DDBJ databases">
        <title>Draft genomes of eight strains of Campylobacter helveticus isolated from cats and a dog in New Zealand.</title>
        <authorList>
            <person name="Bojanic K."/>
            <person name="Midwinter A.C."/>
            <person name="Biggs P.J."/>
            <person name="Acke E."/>
            <person name="Cornelius A.J."/>
            <person name="Marshall J.C."/>
        </authorList>
    </citation>
    <scope>NUCLEOTIDE SEQUENCE [LARGE SCALE GENOMIC DNA]</scope>
    <source>
        <strain evidence="8 9">ACP123b</strain>
    </source>
</reference>
<dbReference type="GO" id="GO:0005886">
    <property type="term" value="C:plasma membrane"/>
    <property type="evidence" value="ECO:0007669"/>
    <property type="project" value="UniProtKB-SubCell"/>
</dbReference>
<evidence type="ECO:0000256" key="1">
    <source>
        <dbReference type="ARBA" id="ARBA00004651"/>
    </source>
</evidence>
<keyword evidence="2" id="KW-1003">Cell membrane</keyword>
<evidence type="ECO:0000256" key="4">
    <source>
        <dbReference type="ARBA" id="ARBA00022989"/>
    </source>
</evidence>
<evidence type="ECO:0000256" key="3">
    <source>
        <dbReference type="ARBA" id="ARBA00022692"/>
    </source>
</evidence>
<feature type="transmembrane region" description="Helical" evidence="6">
    <location>
        <begin position="218"/>
        <end position="240"/>
    </location>
</feature>
<feature type="transmembrane region" description="Helical" evidence="6">
    <location>
        <begin position="119"/>
        <end position="137"/>
    </location>
</feature>
<dbReference type="Pfam" id="PF07690">
    <property type="entry name" value="MFS_1"/>
    <property type="match status" value="1"/>
</dbReference>
<dbReference type="GeneID" id="52037612"/>
<feature type="domain" description="Major facilitator superfamily (MFS) profile" evidence="7">
    <location>
        <begin position="21"/>
        <end position="392"/>
    </location>
</feature>
<dbReference type="InterPro" id="IPR036259">
    <property type="entry name" value="MFS_trans_sf"/>
</dbReference>
<keyword evidence="4 6" id="KW-1133">Transmembrane helix</keyword>
<keyword evidence="5 6" id="KW-0472">Membrane</keyword>
<feature type="transmembrane region" description="Helical" evidence="6">
    <location>
        <begin position="177"/>
        <end position="197"/>
    </location>
</feature>
<dbReference type="PANTHER" id="PTHR43124">
    <property type="entry name" value="PURINE EFFLUX PUMP PBUE"/>
    <property type="match status" value="1"/>
</dbReference>
<feature type="transmembrane region" description="Helical" evidence="6">
    <location>
        <begin position="252"/>
        <end position="271"/>
    </location>
</feature>
<feature type="transmembrane region" description="Helical" evidence="6">
    <location>
        <begin position="341"/>
        <end position="359"/>
    </location>
</feature>
<feature type="transmembrane region" description="Helical" evidence="6">
    <location>
        <begin position="21"/>
        <end position="39"/>
    </location>
</feature>
<keyword evidence="3 6" id="KW-0812">Transmembrane</keyword>
<dbReference type="SUPFAM" id="SSF103473">
    <property type="entry name" value="MFS general substrate transporter"/>
    <property type="match status" value="1"/>
</dbReference>
<evidence type="ECO:0000256" key="6">
    <source>
        <dbReference type="SAM" id="Phobius"/>
    </source>
</evidence>
<dbReference type="GO" id="GO:0022857">
    <property type="term" value="F:transmembrane transporter activity"/>
    <property type="evidence" value="ECO:0007669"/>
    <property type="project" value="InterPro"/>
</dbReference>
<feature type="transmembrane region" description="Helical" evidence="6">
    <location>
        <begin position="365"/>
        <end position="387"/>
    </location>
</feature>
<feature type="transmembrane region" description="Helical" evidence="6">
    <location>
        <begin position="283"/>
        <end position="301"/>
    </location>
</feature>
<dbReference type="RefSeq" id="WP_082200603.1">
    <property type="nucleotide sequence ID" value="NZ_CP020478.1"/>
</dbReference>